<protein>
    <recommendedName>
        <fullName evidence="2">YoaR-like putative peptidoglycan binding domain-containing protein</fullName>
    </recommendedName>
</protein>
<evidence type="ECO:0000256" key="1">
    <source>
        <dbReference type="SAM" id="Phobius"/>
    </source>
</evidence>
<dbReference type="Proteomes" id="UP000179136">
    <property type="component" value="Unassembled WGS sequence"/>
</dbReference>
<dbReference type="PANTHER" id="PTHR35788">
    <property type="entry name" value="EXPORTED PROTEIN-RELATED"/>
    <property type="match status" value="1"/>
</dbReference>
<dbReference type="STRING" id="1798561.A3B87_01370"/>
<dbReference type="SUPFAM" id="SSF143985">
    <property type="entry name" value="L,D-transpeptidase pre-catalytic domain-like"/>
    <property type="match status" value="1"/>
</dbReference>
<dbReference type="InterPro" id="IPR022029">
    <property type="entry name" value="YoaR-like_PG-bd"/>
</dbReference>
<feature type="transmembrane region" description="Helical" evidence="1">
    <location>
        <begin position="12"/>
        <end position="35"/>
    </location>
</feature>
<organism evidence="3 4">
    <name type="scientific">Candidatus Kuenenbacteria bacterium RIFCSPHIGHO2_02_FULL_39_13</name>
    <dbReference type="NCBI Taxonomy" id="1798561"/>
    <lineage>
        <taxon>Bacteria</taxon>
        <taxon>Candidatus Kueneniibacteriota</taxon>
    </lineage>
</organism>
<keyword evidence="1" id="KW-0472">Membrane</keyword>
<sequence length="621" mass="70348">MKKMVQVNFLSKWLLLVVTIFLSLLIVLAGMIFLYDLNYKNKVFYGVKVGALSLAGKTKEQTKTLVQAKTDKLASNGIEFYFKDKSYLLEPIISIGESNGLAYELWQFEPTSIADELYNLGRSGNWWQNTRARINLFIFGSLGSIDFKFKEEETRRELQKQFMLFESPGKDSNLVWKNNEFKISEEESGLVFDYQSALDKLKMNLAVIEWNKIELNLIVDQPAVTKVEAEFLRDPAKGIVRLAPITLVFERPAYYQARKKFEQTEWQITQAQLKDWLKIKKNAAGIYLGINQEAAVEFLKKIAGVVDTPGQDARFEIKDGRVSEWQSSTDGFVLNIEESSNQIEKLLIAEKAQKINLVLSVDKSKITNNNVNDLGIEQLVGIGESNFFGSPKNRRHNISVGAESLNGLLIKPGEEFSLLEALGEINAETGYKPELVIKGDETIAEYGGGLCQIGTTMFRLAINAGLPITQRRNHSYRVGYYEPAGTDATIYNPWPDLKFVNDTGNYLLLQTRIEGDNLIFEFWGTSDGRTVETTKPVIYNIIAPGEPKYIETDKLPIGGKKRIETAHNGADAYFKRTVSWPETSGRETLEETWQSHYVPWREVWLVGKELNATSTEEVILN</sequence>
<name>A0A1F6FND4_9BACT</name>
<feature type="domain" description="YoaR-like putative peptidoglycan binding" evidence="2">
    <location>
        <begin position="281"/>
        <end position="352"/>
    </location>
</feature>
<accession>A0A1F6FND4</accession>
<dbReference type="Pfam" id="PF04294">
    <property type="entry name" value="VanW"/>
    <property type="match status" value="1"/>
</dbReference>
<dbReference type="Gene3D" id="3.10.20.800">
    <property type="match status" value="1"/>
</dbReference>
<dbReference type="PANTHER" id="PTHR35788:SF1">
    <property type="entry name" value="EXPORTED PROTEIN"/>
    <property type="match status" value="1"/>
</dbReference>
<dbReference type="InterPro" id="IPR007391">
    <property type="entry name" value="Vancomycin_resist_VanW"/>
</dbReference>
<feature type="domain" description="YoaR-like putative peptidoglycan binding" evidence="2">
    <location>
        <begin position="114"/>
        <end position="203"/>
    </location>
</feature>
<gene>
    <name evidence="3" type="ORF">A3B87_01370</name>
</gene>
<proteinExistence type="predicted"/>
<dbReference type="Pfam" id="PF12229">
    <property type="entry name" value="PG_binding_4"/>
    <property type="match status" value="2"/>
</dbReference>
<dbReference type="EMBL" id="MFMW01000015">
    <property type="protein sequence ID" value="OGG87370.1"/>
    <property type="molecule type" value="Genomic_DNA"/>
</dbReference>
<evidence type="ECO:0000313" key="3">
    <source>
        <dbReference type="EMBL" id="OGG87370.1"/>
    </source>
</evidence>
<keyword evidence="1" id="KW-1133">Transmembrane helix</keyword>
<evidence type="ECO:0000259" key="2">
    <source>
        <dbReference type="Pfam" id="PF12229"/>
    </source>
</evidence>
<dbReference type="AlphaFoldDB" id="A0A1F6FND4"/>
<dbReference type="InterPro" id="IPR038054">
    <property type="entry name" value="LD_TPept-like_central_sf"/>
</dbReference>
<keyword evidence="1" id="KW-0812">Transmembrane</keyword>
<reference evidence="3 4" key="1">
    <citation type="journal article" date="2016" name="Nat. Commun.">
        <title>Thousands of microbial genomes shed light on interconnected biogeochemical processes in an aquifer system.</title>
        <authorList>
            <person name="Anantharaman K."/>
            <person name="Brown C.T."/>
            <person name="Hug L.A."/>
            <person name="Sharon I."/>
            <person name="Castelle C.J."/>
            <person name="Probst A.J."/>
            <person name="Thomas B.C."/>
            <person name="Singh A."/>
            <person name="Wilkins M.J."/>
            <person name="Karaoz U."/>
            <person name="Brodie E.L."/>
            <person name="Williams K.H."/>
            <person name="Hubbard S.S."/>
            <person name="Banfield J.F."/>
        </authorList>
    </citation>
    <scope>NUCLEOTIDE SEQUENCE [LARGE SCALE GENOMIC DNA]</scope>
</reference>
<dbReference type="InterPro" id="IPR052913">
    <property type="entry name" value="Glycopeptide_resist_protein"/>
</dbReference>
<comment type="caution">
    <text evidence="3">The sequence shown here is derived from an EMBL/GenBank/DDBJ whole genome shotgun (WGS) entry which is preliminary data.</text>
</comment>
<evidence type="ECO:0000313" key="4">
    <source>
        <dbReference type="Proteomes" id="UP000179136"/>
    </source>
</evidence>